<dbReference type="AlphaFoldDB" id="A0A0D0VRK1"/>
<sequence>MRAAGASLVHMRKRLRVVLGLVAAAVLAAPVTIAAVHVAHRRDEDGYLAYLKEYGDPHSDAPVPVLPPAADLLAEGDAACDWMREQPYALWRTEPQYHFVAVYERYLQRVAGRPPRWGTGLPDINMVVAGAWAHLCPADWELRQPRRRPFAPKPD</sequence>
<protein>
    <submittedName>
        <fullName evidence="1">Uncharacterized protein</fullName>
    </submittedName>
</protein>
<gene>
    <name evidence="1" type="ORF">TK50_21550</name>
</gene>
<dbReference type="PATRIC" id="fig|47853.6.peg.4513"/>
<keyword evidence="2" id="KW-1185">Reference proteome</keyword>
<dbReference type="OrthoDB" id="3404273at2"/>
<comment type="caution">
    <text evidence="1">The sequence shown here is derived from an EMBL/GenBank/DDBJ whole genome shotgun (WGS) entry which is preliminary data.</text>
</comment>
<evidence type="ECO:0000313" key="1">
    <source>
        <dbReference type="EMBL" id="KIR63408.1"/>
    </source>
</evidence>
<accession>A0A0D0VRK1</accession>
<proteinExistence type="predicted"/>
<evidence type="ECO:0000313" key="2">
    <source>
        <dbReference type="Proteomes" id="UP000032254"/>
    </source>
</evidence>
<organism evidence="1 2">
    <name type="scientific">Micromonospora haikouensis</name>
    <dbReference type="NCBI Taxonomy" id="686309"/>
    <lineage>
        <taxon>Bacteria</taxon>
        <taxon>Bacillati</taxon>
        <taxon>Actinomycetota</taxon>
        <taxon>Actinomycetes</taxon>
        <taxon>Micromonosporales</taxon>
        <taxon>Micromonosporaceae</taxon>
        <taxon>Micromonospora</taxon>
    </lineage>
</organism>
<name>A0A0D0VRK1_9ACTN</name>
<reference evidence="1 2" key="1">
    <citation type="submission" date="2015-01" db="EMBL/GenBank/DDBJ databases">
        <title>Sequencing and annotation of Micromonospora carbonacea strain JXNU-1 genome.</title>
        <authorList>
            <person name="Long Z."/>
            <person name="Huang Y."/>
            <person name="Jiang Y."/>
        </authorList>
    </citation>
    <scope>NUCLEOTIDE SEQUENCE [LARGE SCALE GENOMIC DNA]</scope>
    <source>
        <strain evidence="1 2">JXNU-1</strain>
    </source>
</reference>
<dbReference type="EMBL" id="JXSX01000002">
    <property type="protein sequence ID" value="KIR63408.1"/>
    <property type="molecule type" value="Genomic_DNA"/>
</dbReference>
<dbReference type="Proteomes" id="UP000032254">
    <property type="component" value="Unassembled WGS sequence"/>
</dbReference>